<comment type="caution">
    <text evidence="3">The sequence shown here is derived from an EMBL/GenBank/DDBJ whole genome shotgun (WGS) entry which is preliminary data.</text>
</comment>
<reference evidence="3 4" key="1">
    <citation type="submission" date="2019-05" db="EMBL/GenBank/DDBJ databases">
        <title>Sulfitobacter sabulilitoris sp. nov., isolated from a marine sand.</title>
        <authorList>
            <person name="Yoon J.-H."/>
        </authorList>
    </citation>
    <scope>NUCLEOTIDE SEQUENCE [LARGE SCALE GENOMIC DNA]</scope>
    <source>
        <strain evidence="3 4">HSMS-29</strain>
    </source>
</reference>
<dbReference type="OrthoDB" id="8005167at2"/>
<dbReference type="Proteomes" id="UP000309550">
    <property type="component" value="Unassembled WGS sequence"/>
</dbReference>
<organism evidence="3 4">
    <name type="scientific">Sulfitobacter sabulilitoris</name>
    <dbReference type="NCBI Taxonomy" id="2562655"/>
    <lineage>
        <taxon>Bacteria</taxon>
        <taxon>Pseudomonadati</taxon>
        <taxon>Pseudomonadota</taxon>
        <taxon>Alphaproteobacteria</taxon>
        <taxon>Rhodobacterales</taxon>
        <taxon>Roseobacteraceae</taxon>
        <taxon>Sulfitobacter</taxon>
    </lineage>
</organism>
<proteinExistence type="predicted"/>
<feature type="domain" description="YjiS-like" evidence="2">
    <location>
        <begin position="35"/>
        <end position="67"/>
    </location>
</feature>
<keyword evidence="4" id="KW-1185">Reference proteome</keyword>
<dbReference type="AlphaFoldDB" id="A0A5S3PJB8"/>
<name>A0A5S3PJB8_9RHOB</name>
<keyword evidence="1" id="KW-1133">Transmembrane helix</keyword>
<dbReference type="EMBL" id="VANS01000001">
    <property type="protein sequence ID" value="TMM54494.1"/>
    <property type="molecule type" value="Genomic_DNA"/>
</dbReference>
<dbReference type="InterPro" id="IPR009506">
    <property type="entry name" value="YjiS-like"/>
</dbReference>
<evidence type="ECO:0000313" key="3">
    <source>
        <dbReference type="EMBL" id="TMM54494.1"/>
    </source>
</evidence>
<gene>
    <name evidence="3" type="ORF">FDT80_02555</name>
</gene>
<accession>A0A5S3PJB8</accession>
<keyword evidence="1" id="KW-0812">Transmembrane</keyword>
<dbReference type="RefSeq" id="WP_138660666.1">
    <property type="nucleotide sequence ID" value="NZ_VANS01000001.1"/>
</dbReference>
<evidence type="ECO:0000256" key="1">
    <source>
        <dbReference type="SAM" id="Phobius"/>
    </source>
</evidence>
<sequence>MTHAVPPASAALATLGRARSLPVLAVIAVSFAACVTKWATRRRTRMALRQLDASRLDDVGLTPAQAHREAGLVFWRT</sequence>
<feature type="transmembrane region" description="Helical" evidence="1">
    <location>
        <begin position="20"/>
        <end position="40"/>
    </location>
</feature>
<protein>
    <submittedName>
        <fullName evidence="3">DUF1127 domain-containing protein</fullName>
    </submittedName>
</protein>
<evidence type="ECO:0000259" key="2">
    <source>
        <dbReference type="Pfam" id="PF06568"/>
    </source>
</evidence>
<evidence type="ECO:0000313" key="4">
    <source>
        <dbReference type="Proteomes" id="UP000309550"/>
    </source>
</evidence>
<keyword evidence="1" id="KW-0472">Membrane</keyword>
<dbReference type="Pfam" id="PF06568">
    <property type="entry name" value="YjiS-like"/>
    <property type="match status" value="1"/>
</dbReference>